<evidence type="ECO:0000313" key="2">
    <source>
        <dbReference type="Proteomes" id="UP001224890"/>
    </source>
</evidence>
<accession>A0AAJ0AUU2</accession>
<dbReference type="AlphaFoldDB" id="A0AAJ0AUU2"/>
<name>A0AAJ0AUU2_9PEZI</name>
<dbReference type="RefSeq" id="XP_060432950.1">
    <property type="nucleotide sequence ID" value="XM_060567547.1"/>
</dbReference>
<comment type="caution">
    <text evidence="1">The sequence shown here is derived from an EMBL/GenBank/DDBJ whole genome shotgun (WGS) entry which is preliminary data.</text>
</comment>
<sequence>MRVRAHASRKRYDVFFFFPSLISILGVSAESFFRARATKKKRITIAWRSGVTFRCIKTFITIRLIGVDGWQGKAN</sequence>
<protein>
    <submittedName>
        <fullName evidence="1">Uncharacterized protein</fullName>
    </submittedName>
</protein>
<dbReference type="EMBL" id="JAHMHR010000009">
    <property type="protein sequence ID" value="KAK1689255.1"/>
    <property type="molecule type" value="Genomic_DNA"/>
</dbReference>
<reference evidence="1" key="1">
    <citation type="submission" date="2021-06" db="EMBL/GenBank/DDBJ databases">
        <title>Comparative genomics, transcriptomics and evolutionary studies reveal genomic signatures of adaptation to plant cell wall in hemibiotrophic fungi.</title>
        <authorList>
            <consortium name="DOE Joint Genome Institute"/>
            <person name="Baroncelli R."/>
            <person name="Diaz J.F."/>
            <person name="Benocci T."/>
            <person name="Peng M."/>
            <person name="Battaglia E."/>
            <person name="Haridas S."/>
            <person name="Andreopoulos W."/>
            <person name="Labutti K."/>
            <person name="Pangilinan J."/>
            <person name="Floch G.L."/>
            <person name="Makela M.R."/>
            <person name="Henrissat B."/>
            <person name="Grigoriev I.V."/>
            <person name="Crouch J.A."/>
            <person name="De Vries R.P."/>
            <person name="Sukno S.A."/>
            <person name="Thon M.R."/>
        </authorList>
    </citation>
    <scope>NUCLEOTIDE SEQUENCE</scope>
    <source>
        <strain evidence="1">CBS 193.32</strain>
    </source>
</reference>
<organism evidence="1 2">
    <name type="scientific">Colletotrichum godetiae</name>
    <dbReference type="NCBI Taxonomy" id="1209918"/>
    <lineage>
        <taxon>Eukaryota</taxon>
        <taxon>Fungi</taxon>
        <taxon>Dikarya</taxon>
        <taxon>Ascomycota</taxon>
        <taxon>Pezizomycotina</taxon>
        <taxon>Sordariomycetes</taxon>
        <taxon>Hypocreomycetidae</taxon>
        <taxon>Glomerellales</taxon>
        <taxon>Glomerellaceae</taxon>
        <taxon>Colletotrichum</taxon>
        <taxon>Colletotrichum acutatum species complex</taxon>
    </lineage>
</organism>
<proteinExistence type="predicted"/>
<gene>
    <name evidence="1" type="ORF">BDP55DRAFT_434479</name>
</gene>
<dbReference type="Proteomes" id="UP001224890">
    <property type="component" value="Unassembled WGS sequence"/>
</dbReference>
<dbReference type="GeneID" id="85452073"/>
<keyword evidence="2" id="KW-1185">Reference proteome</keyword>
<evidence type="ECO:0000313" key="1">
    <source>
        <dbReference type="EMBL" id="KAK1689255.1"/>
    </source>
</evidence>